<dbReference type="GO" id="GO:0022857">
    <property type="term" value="F:transmembrane transporter activity"/>
    <property type="evidence" value="ECO:0007669"/>
    <property type="project" value="InterPro"/>
</dbReference>
<proteinExistence type="predicted"/>
<dbReference type="PANTHER" id="PTHR23504">
    <property type="entry name" value="MAJOR FACILITATOR SUPERFAMILY DOMAIN-CONTAINING PROTEIN 10"/>
    <property type="match status" value="1"/>
</dbReference>
<dbReference type="Gene3D" id="1.20.1250.20">
    <property type="entry name" value="MFS general substrate transporter like domains"/>
    <property type="match status" value="1"/>
</dbReference>
<evidence type="ECO:0000256" key="6">
    <source>
        <dbReference type="ARBA" id="ARBA00023180"/>
    </source>
</evidence>
<feature type="transmembrane region" description="Helical" evidence="7">
    <location>
        <begin position="204"/>
        <end position="226"/>
    </location>
</feature>
<evidence type="ECO:0000256" key="1">
    <source>
        <dbReference type="ARBA" id="ARBA00004141"/>
    </source>
</evidence>
<protein>
    <recommendedName>
        <fullName evidence="8">Major facilitator superfamily (MFS) profile domain-containing protein</fullName>
    </recommendedName>
</protein>
<dbReference type="PRINTS" id="PR01035">
    <property type="entry name" value="TCRTETA"/>
</dbReference>
<evidence type="ECO:0000313" key="9">
    <source>
        <dbReference type="EMBL" id="RYC79815.1"/>
    </source>
</evidence>
<reference evidence="9 10" key="1">
    <citation type="submission" date="2016-12" db="EMBL/GenBank/DDBJ databases">
        <title>Draft genome sequence of Fusarium oxysporum causing rot on Narcissus.</title>
        <authorList>
            <person name="Armitage A.D."/>
            <person name="Taylor A."/>
            <person name="Clarkson J.P."/>
            <person name="Harrison R.J."/>
            <person name="Jackson A.C."/>
        </authorList>
    </citation>
    <scope>NUCLEOTIDE SEQUENCE [LARGE SCALE GENOMIC DNA]</scope>
    <source>
        <strain evidence="9 10">N139</strain>
    </source>
</reference>
<keyword evidence="6" id="KW-0325">Glycoprotein</keyword>
<dbReference type="PANTHER" id="PTHR23504:SF6">
    <property type="entry name" value="MULTIDRUG TRANSPORTER, PUTATIVE (AFU_ORTHOLOGUE AFUA_4G08740)-RELATED"/>
    <property type="match status" value="1"/>
</dbReference>
<feature type="transmembrane region" description="Helical" evidence="7">
    <location>
        <begin position="330"/>
        <end position="353"/>
    </location>
</feature>
<keyword evidence="3 7" id="KW-0812">Transmembrane</keyword>
<evidence type="ECO:0000256" key="3">
    <source>
        <dbReference type="ARBA" id="ARBA00022692"/>
    </source>
</evidence>
<dbReference type="InterPro" id="IPR011701">
    <property type="entry name" value="MFS"/>
</dbReference>
<dbReference type="AlphaFoldDB" id="A0A4Q2UZ06"/>
<accession>A0A4Q2UZ06</accession>
<feature type="transmembrane region" description="Helical" evidence="7">
    <location>
        <begin position="151"/>
        <end position="174"/>
    </location>
</feature>
<dbReference type="Proteomes" id="UP000290540">
    <property type="component" value="Unassembled WGS sequence"/>
</dbReference>
<evidence type="ECO:0000256" key="4">
    <source>
        <dbReference type="ARBA" id="ARBA00022989"/>
    </source>
</evidence>
<comment type="subcellular location">
    <subcellularLocation>
        <location evidence="1">Membrane</location>
        <topology evidence="1">Multi-pass membrane protein</topology>
    </subcellularLocation>
</comment>
<feature type="domain" description="Major facilitator superfamily (MFS) profile" evidence="8">
    <location>
        <begin position="21"/>
        <end position="536"/>
    </location>
</feature>
<evidence type="ECO:0000313" key="10">
    <source>
        <dbReference type="Proteomes" id="UP000290540"/>
    </source>
</evidence>
<comment type="caution">
    <text evidence="9">The sequence shown here is derived from an EMBL/GenBank/DDBJ whole genome shotgun (WGS) entry which is preliminary data.</text>
</comment>
<evidence type="ECO:0000259" key="8">
    <source>
        <dbReference type="PROSITE" id="PS50850"/>
    </source>
</evidence>
<keyword evidence="2" id="KW-0813">Transport</keyword>
<sequence>MKVSQEQATWRNMPNKWQLTVIAAARITELLSERSQATYIFYQLQSFAAPGGTSESQAVSQAGILLASWAAAQSIAAVWWGRAANSPRLGRKGVILIGLAGTFVSSLCSGFAKSFNQLLALKVFAGVSNTNLGIMRTMIGETTSPRFESKAFLVFPMCLSIGEVLGPLLGGFLADPSASDSSEMTIPKNSRRGSDSDLMSRFPFALPNFICGLFILLSALMVAFGLDETHPLLAKNGRDPCRRMGQWMLKKLWAGGVRMDRYERLAGEDDERLDVALAYIGPSSSLGRGVANRMSLELAGSSTTLPATQLTSQSPNEHQPRKLLTWRVRLTLLTHFALMLHLSAFHTIIPSFLSAQQAKAIQKPSGLHLAGGLGLSLNQVGAAVAVLSLMGLVLQLLVYPTVVSRMGLYMCYRIFLPFSALAYLFMPFTVLLRKDFWVLLPVLLLLFGFQALSRTFAQPGMIKLINSCGSHPQLRSTIHGIGLSVGSLARIVGPVCSGWILRIGLEGNTVSVAWWGMALAAAVNWFLLLIMRSMHFGHKTPGTS</sequence>
<feature type="transmembrane region" description="Helical" evidence="7">
    <location>
        <begin position="478"/>
        <end position="500"/>
    </location>
</feature>
<organism evidence="9 10">
    <name type="scientific">Fusarium oxysporum f. sp. narcissi</name>
    <dbReference type="NCBI Taxonomy" id="451672"/>
    <lineage>
        <taxon>Eukaryota</taxon>
        <taxon>Fungi</taxon>
        <taxon>Dikarya</taxon>
        <taxon>Ascomycota</taxon>
        <taxon>Pezizomycotina</taxon>
        <taxon>Sordariomycetes</taxon>
        <taxon>Hypocreomycetidae</taxon>
        <taxon>Hypocreales</taxon>
        <taxon>Nectriaceae</taxon>
        <taxon>Fusarium</taxon>
        <taxon>Fusarium oxysporum species complex</taxon>
    </lineage>
</organism>
<keyword evidence="5 7" id="KW-0472">Membrane</keyword>
<feature type="transmembrane region" description="Helical" evidence="7">
    <location>
        <begin position="410"/>
        <end position="430"/>
    </location>
</feature>
<dbReference type="PROSITE" id="PS50850">
    <property type="entry name" value="MFS"/>
    <property type="match status" value="1"/>
</dbReference>
<dbReference type="InterPro" id="IPR036259">
    <property type="entry name" value="MFS_trans_sf"/>
</dbReference>
<gene>
    <name evidence="9" type="ORF">BFJ63_vAg17303</name>
</gene>
<feature type="transmembrane region" description="Helical" evidence="7">
    <location>
        <begin position="436"/>
        <end position="457"/>
    </location>
</feature>
<dbReference type="Pfam" id="PF07690">
    <property type="entry name" value="MFS_1"/>
    <property type="match status" value="1"/>
</dbReference>
<name>A0A4Q2UZ06_FUSOX</name>
<keyword evidence="4 7" id="KW-1133">Transmembrane helix</keyword>
<dbReference type="EMBL" id="MQTW01000507">
    <property type="protein sequence ID" value="RYC79815.1"/>
    <property type="molecule type" value="Genomic_DNA"/>
</dbReference>
<evidence type="ECO:0000256" key="5">
    <source>
        <dbReference type="ARBA" id="ARBA00023136"/>
    </source>
</evidence>
<feature type="transmembrane region" description="Helical" evidence="7">
    <location>
        <begin position="373"/>
        <end position="398"/>
    </location>
</feature>
<feature type="transmembrane region" description="Helical" evidence="7">
    <location>
        <begin position="512"/>
        <end position="531"/>
    </location>
</feature>
<evidence type="ECO:0000256" key="2">
    <source>
        <dbReference type="ARBA" id="ARBA00022448"/>
    </source>
</evidence>
<dbReference type="InterPro" id="IPR020846">
    <property type="entry name" value="MFS_dom"/>
</dbReference>
<dbReference type="SUPFAM" id="SSF103473">
    <property type="entry name" value="MFS general substrate transporter"/>
    <property type="match status" value="1"/>
</dbReference>
<dbReference type="InterPro" id="IPR001958">
    <property type="entry name" value="Tet-R_TetA/multi-R_MdtG-like"/>
</dbReference>
<evidence type="ECO:0000256" key="7">
    <source>
        <dbReference type="SAM" id="Phobius"/>
    </source>
</evidence>
<dbReference type="GO" id="GO:0016020">
    <property type="term" value="C:membrane"/>
    <property type="evidence" value="ECO:0007669"/>
    <property type="project" value="UniProtKB-SubCell"/>
</dbReference>